<dbReference type="EMBL" id="JBAMIC010000001">
    <property type="protein sequence ID" value="KAK7116480.1"/>
    <property type="molecule type" value="Genomic_DNA"/>
</dbReference>
<name>A0AAN9GRT2_9CAEN</name>
<comment type="caution">
    <text evidence="1">The sequence shown here is derived from an EMBL/GenBank/DDBJ whole genome shotgun (WGS) entry which is preliminary data.</text>
</comment>
<gene>
    <name evidence="1" type="ORF">V1264_002152</name>
</gene>
<accession>A0AAN9GRT2</accession>
<keyword evidence="2" id="KW-1185">Reference proteome</keyword>
<proteinExistence type="predicted"/>
<dbReference type="AlphaFoldDB" id="A0AAN9GRT2"/>
<evidence type="ECO:0000313" key="2">
    <source>
        <dbReference type="Proteomes" id="UP001374579"/>
    </source>
</evidence>
<evidence type="ECO:0000313" key="1">
    <source>
        <dbReference type="EMBL" id="KAK7116480.1"/>
    </source>
</evidence>
<dbReference type="Proteomes" id="UP001374579">
    <property type="component" value="Unassembled WGS sequence"/>
</dbReference>
<protein>
    <submittedName>
        <fullName evidence="1">Uncharacterized protein</fullName>
    </submittedName>
</protein>
<organism evidence="1 2">
    <name type="scientific">Littorina saxatilis</name>
    <dbReference type="NCBI Taxonomy" id="31220"/>
    <lineage>
        <taxon>Eukaryota</taxon>
        <taxon>Metazoa</taxon>
        <taxon>Spiralia</taxon>
        <taxon>Lophotrochozoa</taxon>
        <taxon>Mollusca</taxon>
        <taxon>Gastropoda</taxon>
        <taxon>Caenogastropoda</taxon>
        <taxon>Littorinimorpha</taxon>
        <taxon>Littorinoidea</taxon>
        <taxon>Littorinidae</taxon>
        <taxon>Littorina</taxon>
    </lineage>
</organism>
<reference evidence="1 2" key="1">
    <citation type="submission" date="2024-02" db="EMBL/GenBank/DDBJ databases">
        <title>Chromosome-scale genome assembly of the rough periwinkle Littorina saxatilis.</title>
        <authorList>
            <person name="De Jode A."/>
            <person name="Faria R."/>
            <person name="Formenti G."/>
            <person name="Sims Y."/>
            <person name="Smith T.P."/>
            <person name="Tracey A."/>
            <person name="Wood J.M.D."/>
            <person name="Zagrodzka Z.B."/>
            <person name="Johannesson K."/>
            <person name="Butlin R.K."/>
            <person name="Leder E.H."/>
        </authorList>
    </citation>
    <scope>NUCLEOTIDE SEQUENCE [LARGE SCALE GENOMIC DNA]</scope>
    <source>
        <strain evidence="1">Snail1</strain>
        <tissue evidence="1">Muscle</tissue>
    </source>
</reference>
<sequence>MSYSGPVQYLVTGKAGSLPDRTSTQRHCSQYGHVDHVKETDEGLLVTINNTPFRTVWSLLSRHITALHDTHHEVNGHRVAFHLLYPDVYGCDVTVTRHRVSVTVGHEVICRITQDETYKLFSQALLNGQVTIGQANVSFLPNQIEVQSLNSLDELPFPSWEWELCVLQQITAFLKPFKDLLPQTIKHTSYRERCIHQECRKETSQSKDLDINDGEAIAVFKFTHGGKLQVAASEDTLKQLRQSYPTIDISCDTGMKALTLRGPARAVYQAREDMCSLVKN</sequence>